<gene>
    <name evidence="1" type="ORF">CKJ66_27680</name>
</gene>
<comment type="caution">
    <text evidence="1">The sequence shown here is derived from an EMBL/GenBank/DDBJ whole genome shotgun (WGS) entry which is preliminary data.</text>
</comment>
<evidence type="ECO:0000313" key="2">
    <source>
        <dbReference type="Proteomes" id="UP000217768"/>
    </source>
</evidence>
<reference evidence="1 2" key="1">
    <citation type="submission" date="2017-08" db="EMBL/GenBank/DDBJ databases">
        <title>Phylogenetic analysis of Mycobacterium avium complex whole genomes.</title>
        <authorList>
            <person name="Caverly L.J."/>
            <person name="Spilker T."/>
            <person name="Lipuma J."/>
        </authorList>
    </citation>
    <scope>NUCLEOTIDE SEQUENCE [LARGE SCALE GENOMIC DNA]</scope>
    <source>
        <strain evidence="1 2">FLAC0165</strain>
    </source>
</reference>
<evidence type="ECO:0000313" key="1">
    <source>
        <dbReference type="EMBL" id="PBA23604.1"/>
    </source>
</evidence>
<organism evidence="1 2">
    <name type="scientific">Mycobacterium avium</name>
    <dbReference type="NCBI Taxonomy" id="1764"/>
    <lineage>
        <taxon>Bacteria</taxon>
        <taxon>Bacillati</taxon>
        <taxon>Actinomycetota</taxon>
        <taxon>Actinomycetes</taxon>
        <taxon>Mycobacteriales</taxon>
        <taxon>Mycobacteriaceae</taxon>
        <taxon>Mycobacterium</taxon>
        <taxon>Mycobacterium avium complex (MAC)</taxon>
    </lineage>
</organism>
<accession>A0A2A2ZAW9</accession>
<sequence>MADRSDYGWCDNRTAHGVYDHTRQPDCVNFVSDDEMTARLMAEAAEADRKTIHVWPSGATNQAAAYVAEHRPY</sequence>
<dbReference type="EMBL" id="NSFD01000059">
    <property type="protein sequence ID" value="PBA23604.1"/>
    <property type="molecule type" value="Genomic_DNA"/>
</dbReference>
<protein>
    <submittedName>
        <fullName evidence="1">Uncharacterized protein</fullName>
    </submittedName>
</protein>
<proteinExistence type="predicted"/>
<name>A0A2A2ZAW9_MYCAV</name>
<dbReference type="AlphaFoldDB" id="A0A2A2ZAW9"/>
<dbReference type="RefSeq" id="WP_095795315.1">
    <property type="nucleotide sequence ID" value="NZ_NSFD01000059.1"/>
</dbReference>
<dbReference type="Proteomes" id="UP000217768">
    <property type="component" value="Unassembled WGS sequence"/>
</dbReference>